<dbReference type="Proteomes" id="UP001596171">
    <property type="component" value="Unassembled WGS sequence"/>
</dbReference>
<accession>A0ABW1SLB7</accession>
<dbReference type="RefSeq" id="WP_137615486.1">
    <property type="nucleotide sequence ID" value="NZ_BJDI01000003.1"/>
</dbReference>
<evidence type="ECO:0000313" key="3">
    <source>
        <dbReference type="Proteomes" id="UP001596171"/>
    </source>
</evidence>
<feature type="transmembrane region" description="Helical" evidence="1">
    <location>
        <begin position="43"/>
        <end position="70"/>
    </location>
</feature>
<feature type="transmembrane region" description="Helical" evidence="1">
    <location>
        <begin position="91"/>
        <end position="111"/>
    </location>
</feature>
<evidence type="ECO:0000313" key="2">
    <source>
        <dbReference type="EMBL" id="MFC6202118.1"/>
    </source>
</evidence>
<comment type="caution">
    <text evidence="2">The sequence shown here is derived from an EMBL/GenBank/DDBJ whole genome shotgun (WGS) entry which is preliminary data.</text>
</comment>
<organism evidence="2 3">
    <name type="scientific">Lactiplantibacillus nangangensis</name>
    <dbReference type="NCBI Taxonomy" id="2559917"/>
    <lineage>
        <taxon>Bacteria</taxon>
        <taxon>Bacillati</taxon>
        <taxon>Bacillota</taxon>
        <taxon>Bacilli</taxon>
        <taxon>Lactobacillales</taxon>
        <taxon>Lactobacillaceae</taxon>
        <taxon>Lactiplantibacillus</taxon>
    </lineage>
</organism>
<reference evidence="3" key="1">
    <citation type="journal article" date="2019" name="Int. J. Syst. Evol. Microbiol.">
        <title>The Global Catalogue of Microorganisms (GCM) 10K type strain sequencing project: providing services to taxonomists for standard genome sequencing and annotation.</title>
        <authorList>
            <consortium name="The Broad Institute Genomics Platform"/>
            <consortium name="The Broad Institute Genome Sequencing Center for Infectious Disease"/>
            <person name="Wu L."/>
            <person name="Ma J."/>
        </authorList>
    </citation>
    <scope>NUCLEOTIDE SEQUENCE [LARGE SCALE GENOMIC DNA]</scope>
    <source>
        <strain evidence="3">CCM 8930</strain>
    </source>
</reference>
<protein>
    <recommendedName>
        <fullName evidence="4">DUF2798 domain-containing protein</fullName>
    </recommendedName>
</protein>
<keyword evidence="1" id="KW-0472">Membrane</keyword>
<proteinExistence type="predicted"/>
<gene>
    <name evidence="2" type="ORF">ACFP1L_09585</name>
</gene>
<name>A0ABW1SLB7_9LACO</name>
<dbReference type="EMBL" id="JBHSSE010000018">
    <property type="protein sequence ID" value="MFC6202118.1"/>
    <property type="molecule type" value="Genomic_DNA"/>
</dbReference>
<keyword evidence="1" id="KW-1133">Transmembrane helix</keyword>
<keyword evidence="3" id="KW-1185">Reference proteome</keyword>
<keyword evidence="1" id="KW-0812">Transmembrane</keyword>
<feature type="transmembrane region" description="Helical" evidence="1">
    <location>
        <begin position="123"/>
        <end position="146"/>
    </location>
</feature>
<evidence type="ECO:0000256" key="1">
    <source>
        <dbReference type="SAM" id="Phobius"/>
    </source>
</evidence>
<sequence>MTFKMSFKKRFLFTLLMCIGMASSMSWVKMATNQGINGPMWHVFWLALGPTIVFAFIFNFFVVAGFNQLLVKWQTKGMTNQEAIGIKAGTIRGWTMLLMMSFTMSTRALLINGTLFHLTLGQFILGYFGTLTMAYFIRDVIVLPLVRKMLFRA</sequence>
<evidence type="ECO:0008006" key="4">
    <source>
        <dbReference type="Google" id="ProtNLM"/>
    </source>
</evidence>